<dbReference type="InterPro" id="IPR039637">
    <property type="entry name" value="CNOT7/CNOT8/Pop2"/>
</dbReference>
<evidence type="ECO:0000256" key="6">
    <source>
        <dbReference type="ARBA" id="ARBA00011757"/>
    </source>
</evidence>
<keyword evidence="18" id="KW-0808">Transferase</keyword>
<evidence type="ECO:0000256" key="4">
    <source>
        <dbReference type="ARBA" id="ARBA00004496"/>
    </source>
</evidence>
<proteinExistence type="inferred from homology"/>
<dbReference type="PANTHER" id="PTHR10797">
    <property type="entry name" value="CCR4-NOT TRANSCRIPTION COMPLEX SUBUNIT"/>
    <property type="match status" value="1"/>
</dbReference>
<keyword evidence="16" id="KW-0539">Nucleus</keyword>
<keyword evidence="11" id="KW-0378">Hydrolase</keyword>
<evidence type="ECO:0000256" key="7">
    <source>
        <dbReference type="ARBA" id="ARBA00012161"/>
    </source>
</evidence>
<comment type="similarity">
    <text evidence="5">Belongs to the CAF1 family.</text>
</comment>
<keyword evidence="8" id="KW-0963">Cytoplasm</keyword>
<evidence type="ECO:0000256" key="5">
    <source>
        <dbReference type="ARBA" id="ARBA00008372"/>
    </source>
</evidence>
<dbReference type="GO" id="GO:0004535">
    <property type="term" value="F:poly(A)-specific ribonuclease activity"/>
    <property type="evidence" value="ECO:0007669"/>
    <property type="project" value="UniProtKB-EC"/>
</dbReference>
<evidence type="ECO:0000256" key="15">
    <source>
        <dbReference type="ARBA" id="ARBA00023163"/>
    </source>
</evidence>
<reference evidence="18" key="1">
    <citation type="journal article" date="2019" name="Science">
        <title>Mutation of a bHLH transcription factor allowed almond domestication.</title>
        <authorList>
            <person name="Sanchez-Perez R."/>
            <person name="Pavan S."/>
            <person name="Mazzeo R."/>
            <person name="Moldovan C."/>
            <person name="Aiese Cigliano R."/>
            <person name="Del Cueto J."/>
            <person name="Ricciardi F."/>
            <person name="Lotti C."/>
            <person name="Ricciardi L."/>
            <person name="Dicenta F."/>
            <person name="Lopez-Marques R.L."/>
            <person name="Lindberg Moller B."/>
        </authorList>
    </citation>
    <scope>NUCLEOTIDE SEQUENCE</scope>
</reference>
<gene>
    <name evidence="18" type="ORF">Prudu_001652</name>
</gene>
<comment type="subunit">
    <text evidence="6">Component of the CCR4-NOT complex, at least composed of CRR4 and CAF1 proteins.</text>
</comment>
<dbReference type="SUPFAM" id="SSF53098">
    <property type="entry name" value="Ribonuclease H-like"/>
    <property type="match status" value="2"/>
</dbReference>
<comment type="subcellular location">
    <subcellularLocation>
        <location evidence="4">Cytoplasm</location>
    </subcellularLocation>
    <subcellularLocation>
        <location evidence="3">Nucleus</location>
    </subcellularLocation>
</comment>
<evidence type="ECO:0000313" key="18">
    <source>
        <dbReference type="EMBL" id="BBG93589.1"/>
    </source>
</evidence>
<dbReference type="GO" id="GO:0005634">
    <property type="term" value="C:nucleus"/>
    <property type="evidence" value="ECO:0007669"/>
    <property type="project" value="UniProtKB-SubCell"/>
</dbReference>
<evidence type="ECO:0000256" key="14">
    <source>
        <dbReference type="ARBA" id="ARBA00023015"/>
    </source>
</evidence>
<dbReference type="Gene3D" id="3.30.420.10">
    <property type="entry name" value="Ribonuclease H-like superfamily/Ribonuclease H"/>
    <property type="match status" value="2"/>
</dbReference>
<dbReference type="GO" id="GO:0046872">
    <property type="term" value="F:metal ion binding"/>
    <property type="evidence" value="ECO:0007669"/>
    <property type="project" value="UniProtKB-KW"/>
</dbReference>
<keyword evidence="12" id="KW-0269">Exonuclease</keyword>
<dbReference type="EMBL" id="AP019297">
    <property type="protein sequence ID" value="BBG93589.1"/>
    <property type="molecule type" value="Genomic_DNA"/>
</dbReference>
<comment type="function">
    <text evidence="17">Ubiquitous transcription factor required for a diverse set of processes. It is a component of the CCR4 complex involved in the control of gene expression.</text>
</comment>
<keyword evidence="15" id="KW-0804">Transcription</keyword>
<comment type="cofactor">
    <cofactor evidence="2">
        <name>a divalent metal cation</name>
        <dbReference type="ChEBI" id="CHEBI:60240"/>
    </cofactor>
</comment>
<keyword evidence="14" id="KW-0805">Transcription regulation</keyword>
<evidence type="ECO:0000256" key="13">
    <source>
        <dbReference type="ARBA" id="ARBA00022884"/>
    </source>
</evidence>
<dbReference type="InterPro" id="IPR006941">
    <property type="entry name" value="RNase_CAF1"/>
</dbReference>
<evidence type="ECO:0000256" key="3">
    <source>
        <dbReference type="ARBA" id="ARBA00004123"/>
    </source>
</evidence>
<dbReference type="GO" id="GO:0030014">
    <property type="term" value="C:CCR4-NOT complex"/>
    <property type="evidence" value="ECO:0007669"/>
    <property type="project" value="InterPro"/>
</dbReference>
<organism evidence="18">
    <name type="scientific">Prunus dulcis</name>
    <name type="common">Almond</name>
    <name type="synonym">Amygdalus dulcis</name>
    <dbReference type="NCBI Taxonomy" id="3755"/>
    <lineage>
        <taxon>Eukaryota</taxon>
        <taxon>Viridiplantae</taxon>
        <taxon>Streptophyta</taxon>
        <taxon>Embryophyta</taxon>
        <taxon>Tracheophyta</taxon>
        <taxon>Spermatophyta</taxon>
        <taxon>Magnoliopsida</taxon>
        <taxon>eudicotyledons</taxon>
        <taxon>Gunneridae</taxon>
        <taxon>Pentapetalae</taxon>
        <taxon>rosids</taxon>
        <taxon>fabids</taxon>
        <taxon>Rosales</taxon>
        <taxon>Rosaceae</taxon>
        <taxon>Amygdaloideae</taxon>
        <taxon>Amygdaleae</taxon>
        <taxon>Prunus</taxon>
    </lineage>
</organism>
<name>A0A4Y1QP43_PRUDU</name>
<dbReference type="GO" id="GO:0016740">
    <property type="term" value="F:transferase activity"/>
    <property type="evidence" value="ECO:0007669"/>
    <property type="project" value="UniProtKB-KW"/>
</dbReference>
<accession>A0A4Y1QP43</accession>
<dbReference type="GO" id="GO:0003723">
    <property type="term" value="F:RNA binding"/>
    <property type="evidence" value="ECO:0007669"/>
    <property type="project" value="UniProtKB-KW"/>
</dbReference>
<dbReference type="InterPro" id="IPR036397">
    <property type="entry name" value="RNaseH_sf"/>
</dbReference>
<keyword evidence="9" id="KW-0540">Nuclease</keyword>
<evidence type="ECO:0000256" key="9">
    <source>
        <dbReference type="ARBA" id="ARBA00022722"/>
    </source>
</evidence>
<dbReference type="GO" id="GO:0005737">
    <property type="term" value="C:cytoplasm"/>
    <property type="evidence" value="ECO:0007669"/>
    <property type="project" value="UniProtKB-SubCell"/>
</dbReference>
<evidence type="ECO:0000256" key="2">
    <source>
        <dbReference type="ARBA" id="ARBA00001968"/>
    </source>
</evidence>
<dbReference type="EC" id="3.1.13.4" evidence="7"/>
<evidence type="ECO:0000256" key="8">
    <source>
        <dbReference type="ARBA" id="ARBA00022490"/>
    </source>
</evidence>
<evidence type="ECO:0000256" key="17">
    <source>
        <dbReference type="ARBA" id="ARBA00025148"/>
    </source>
</evidence>
<evidence type="ECO:0000256" key="10">
    <source>
        <dbReference type="ARBA" id="ARBA00022723"/>
    </source>
</evidence>
<keyword evidence="13" id="KW-0694">RNA-binding</keyword>
<sequence length="565" mass="63550">MKIRGVWAHNFHQELSQFDHCLHRFPVISFDTEFPGFLRDTPRDALEDQRYEDVKFNVESLKLLQLGFTLSDAHGNIGGTWEFHLSGFNEKSDPHVVASISLLKRNGLDFARLGQFGISVAEFVFGFLRVLRIHRGLHDLTWVCFHGLYDLAYLLKLLTQKPLPDSVVMFAKALGVVFGTIYDVKFMARYCRGFFGGEIGLARVAKLLDVERSGEAHQAGSDSLLTAAVFSKMNATFRSVAGMSQGCLYGISPTIVRYWQPAPVILRRPCFPIRGVWAHNFHQELSQFDHCLHRFPVISFDTEFPGFLRDTPRDALEDQRYEDVKFNVESLKLLQLGFTLSDAHGNIGGTWEFHLSGFNEKSDPHVVASISLLKRNGLDFARLGQFGISVAEFVFGFLRVLRIHRGLHDLTWVCFHGLYDLAYLLKLLTQKPLPDSVVMFAKALGVVFGTIYDVKFMARYCRGFFGGEIGLARVAKLLAVERSGEAHQAGSDSLLTAAVFSKMNATFRSVAGMSQGCLYGISPTIVRYWQPAPVILRRPCFPVAAPRVYGARLIHSPILPTYVHM</sequence>
<dbReference type="InterPro" id="IPR012337">
    <property type="entry name" value="RNaseH-like_sf"/>
</dbReference>
<evidence type="ECO:0000256" key="16">
    <source>
        <dbReference type="ARBA" id="ARBA00023242"/>
    </source>
</evidence>
<evidence type="ECO:0000256" key="12">
    <source>
        <dbReference type="ARBA" id="ARBA00022839"/>
    </source>
</evidence>
<protein>
    <recommendedName>
        <fullName evidence="7">poly(A)-specific ribonuclease</fullName>
        <ecNumber evidence="7">3.1.13.4</ecNumber>
    </recommendedName>
</protein>
<dbReference type="AlphaFoldDB" id="A0A4Y1QP43"/>
<dbReference type="Pfam" id="PF04857">
    <property type="entry name" value="CAF1"/>
    <property type="match status" value="4"/>
</dbReference>
<evidence type="ECO:0000256" key="11">
    <source>
        <dbReference type="ARBA" id="ARBA00022801"/>
    </source>
</evidence>
<evidence type="ECO:0000256" key="1">
    <source>
        <dbReference type="ARBA" id="ARBA00001663"/>
    </source>
</evidence>
<keyword evidence="10" id="KW-0479">Metal-binding</keyword>
<comment type="catalytic activity">
    <reaction evidence="1">
        <text>Exonucleolytic cleavage of poly(A) to 5'-AMP.</text>
        <dbReference type="EC" id="3.1.13.4"/>
    </reaction>
</comment>